<dbReference type="EMBL" id="BART01037607">
    <property type="protein sequence ID" value="GAH09246.1"/>
    <property type="molecule type" value="Genomic_DNA"/>
</dbReference>
<feature type="non-terminal residue" evidence="1">
    <location>
        <position position="150"/>
    </location>
</feature>
<feature type="non-terminal residue" evidence="1">
    <location>
        <position position="1"/>
    </location>
</feature>
<name>X1CLF7_9ZZZZ</name>
<dbReference type="AlphaFoldDB" id="X1CLF7"/>
<organism evidence="1">
    <name type="scientific">marine sediment metagenome</name>
    <dbReference type="NCBI Taxonomy" id="412755"/>
    <lineage>
        <taxon>unclassified sequences</taxon>
        <taxon>metagenomes</taxon>
        <taxon>ecological metagenomes</taxon>
    </lineage>
</organism>
<accession>X1CLF7</accession>
<reference evidence="1" key="1">
    <citation type="journal article" date="2014" name="Front. Microbiol.">
        <title>High frequency of phylogenetically diverse reductive dehalogenase-homologous genes in deep subseafloor sedimentary metagenomes.</title>
        <authorList>
            <person name="Kawai M."/>
            <person name="Futagami T."/>
            <person name="Toyoda A."/>
            <person name="Takaki Y."/>
            <person name="Nishi S."/>
            <person name="Hori S."/>
            <person name="Arai W."/>
            <person name="Tsubouchi T."/>
            <person name="Morono Y."/>
            <person name="Uchiyama I."/>
            <person name="Ito T."/>
            <person name="Fujiyama A."/>
            <person name="Inagaki F."/>
            <person name="Takami H."/>
        </authorList>
    </citation>
    <scope>NUCLEOTIDE SEQUENCE</scope>
    <source>
        <strain evidence="1">Expedition CK06-06</strain>
    </source>
</reference>
<proteinExistence type="predicted"/>
<gene>
    <name evidence="1" type="ORF">S01H4_62834</name>
</gene>
<protein>
    <submittedName>
        <fullName evidence="1">Uncharacterized protein</fullName>
    </submittedName>
</protein>
<evidence type="ECO:0000313" key="1">
    <source>
        <dbReference type="EMBL" id="GAH09246.1"/>
    </source>
</evidence>
<sequence length="150" mass="17586">GKKQGQGYGFPFDRPYLTFYQRLKTIYPKLKELNAVELGNRKDNKPYVKILRDLIDTMDDSVLRQTAEQMKDKITVFDKLRSAMRIALPDGKLGLNDNGEDTDIHTIEKGVKDFCKWLSDDEELSKKEEYKKMLAQIEEYWEKLFSDPIV</sequence>
<comment type="caution">
    <text evidence="1">The sequence shown here is derived from an EMBL/GenBank/DDBJ whole genome shotgun (WGS) entry which is preliminary data.</text>
</comment>